<proteinExistence type="predicted"/>
<keyword evidence="4 6" id="KW-0472">Membrane</keyword>
<organism evidence="7 8">
    <name type="scientific">Segatella buccae ATCC 33574</name>
    <dbReference type="NCBI Taxonomy" id="873513"/>
    <lineage>
        <taxon>Bacteria</taxon>
        <taxon>Pseudomonadati</taxon>
        <taxon>Bacteroidota</taxon>
        <taxon>Bacteroidia</taxon>
        <taxon>Bacteroidales</taxon>
        <taxon>Prevotellaceae</taxon>
        <taxon>Segatella</taxon>
    </lineage>
</organism>
<sequence>MTENSRQETFESFIQNDESMRLSGRRESNHVEDRRGMGAGAKAGIGGIGGVILIALLTLLGGGDLGDVVNNVVTQEMQQSRMTEAQAPNQREFTEEEQELAKFSRQILAGTEDVWTEEFKKMGRQYVPPTLVLFTNSVQSACGGATSSVGPFYCSADQKLYIDLSFFSSMKSQLGADGDFAYAYVIAHEVGHHVEYLLGILDRAHQQMNQVGKAEANRISVRLELLADYYAGVWAHYDNERFQSLEPGDIEEAVDCAQKIGDNYLQEKARGYSVPESFTHGTSKQRMKWLKLGLEKGDINITTFDKSDAEL</sequence>
<keyword evidence="3 6" id="KW-1133">Transmembrane helix</keyword>
<feature type="region of interest" description="Disordered" evidence="5">
    <location>
        <begin position="1"/>
        <end position="33"/>
    </location>
</feature>
<evidence type="ECO:0000313" key="8">
    <source>
        <dbReference type="Proteomes" id="UP000003112"/>
    </source>
</evidence>
<dbReference type="Pfam" id="PF04228">
    <property type="entry name" value="Zn_peptidase"/>
    <property type="match status" value="1"/>
</dbReference>
<keyword evidence="2 6" id="KW-0812">Transmembrane</keyword>
<feature type="compositionally biased region" description="Basic and acidic residues" evidence="5">
    <location>
        <begin position="18"/>
        <end position="33"/>
    </location>
</feature>
<comment type="subcellular location">
    <subcellularLocation>
        <location evidence="1">Membrane</location>
        <topology evidence="1">Single-pass membrane protein</topology>
    </subcellularLocation>
</comment>
<dbReference type="STRING" id="873513.HMPREF6485_1967"/>
<evidence type="ECO:0000256" key="2">
    <source>
        <dbReference type="ARBA" id="ARBA00022692"/>
    </source>
</evidence>
<dbReference type="AlphaFoldDB" id="E6K8N1"/>
<evidence type="ECO:0000256" key="1">
    <source>
        <dbReference type="ARBA" id="ARBA00004167"/>
    </source>
</evidence>
<dbReference type="InterPro" id="IPR007343">
    <property type="entry name" value="Uncharacterised_pept_Zn_put"/>
</dbReference>
<name>E6K8N1_9BACT</name>
<evidence type="ECO:0000256" key="3">
    <source>
        <dbReference type="ARBA" id="ARBA00022989"/>
    </source>
</evidence>
<dbReference type="PANTHER" id="PTHR30168">
    <property type="entry name" value="PUTATIVE MEMBRANE PROTEIN YPFJ"/>
    <property type="match status" value="1"/>
</dbReference>
<gene>
    <name evidence="7" type="ORF">HMPREF6485_1967</name>
</gene>
<comment type="caution">
    <text evidence="7">The sequence shown here is derived from an EMBL/GenBank/DDBJ whole genome shotgun (WGS) entry which is preliminary data.</text>
</comment>
<keyword evidence="8" id="KW-1185">Reference proteome</keyword>
<evidence type="ECO:0000256" key="6">
    <source>
        <dbReference type="SAM" id="Phobius"/>
    </source>
</evidence>
<feature type="transmembrane region" description="Helical" evidence="6">
    <location>
        <begin position="43"/>
        <end position="62"/>
    </location>
</feature>
<accession>E6K8N1</accession>
<dbReference type="GO" id="GO:0016020">
    <property type="term" value="C:membrane"/>
    <property type="evidence" value="ECO:0007669"/>
    <property type="project" value="UniProtKB-SubCell"/>
</dbReference>
<protein>
    <submittedName>
        <fullName evidence="7">Putative neutral zinc metallopeptidase</fullName>
    </submittedName>
</protein>
<evidence type="ECO:0000256" key="4">
    <source>
        <dbReference type="ARBA" id="ARBA00023136"/>
    </source>
</evidence>
<dbReference type="EMBL" id="AEPD01000030">
    <property type="protein sequence ID" value="EFU30093.1"/>
    <property type="molecule type" value="Genomic_DNA"/>
</dbReference>
<evidence type="ECO:0000313" key="7">
    <source>
        <dbReference type="EMBL" id="EFU30093.1"/>
    </source>
</evidence>
<dbReference type="HOGENOM" id="CLU_059329_0_0_10"/>
<evidence type="ECO:0000256" key="5">
    <source>
        <dbReference type="SAM" id="MobiDB-lite"/>
    </source>
</evidence>
<dbReference type="PANTHER" id="PTHR30168:SF0">
    <property type="entry name" value="INNER MEMBRANE PROTEIN"/>
    <property type="match status" value="1"/>
</dbReference>
<reference evidence="7 8" key="1">
    <citation type="submission" date="2010-10" db="EMBL/GenBank/DDBJ databases">
        <authorList>
            <person name="Muzny D."/>
            <person name="Qin X."/>
            <person name="Deng J."/>
            <person name="Jiang H."/>
            <person name="Liu Y."/>
            <person name="Qu J."/>
            <person name="Song X.-Z."/>
            <person name="Zhang L."/>
            <person name="Thornton R."/>
            <person name="Coyle M."/>
            <person name="Francisco L."/>
            <person name="Jackson L."/>
            <person name="Javaid M."/>
            <person name="Korchina V."/>
            <person name="Kovar C."/>
            <person name="Mata R."/>
            <person name="Mathew T."/>
            <person name="Ngo R."/>
            <person name="Nguyen L."/>
            <person name="Nguyen N."/>
            <person name="Okwuonu G."/>
            <person name="Ongeri F."/>
            <person name="Pham C."/>
            <person name="Simmons D."/>
            <person name="Wilczek-Boney K."/>
            <person name="Hale W."/>
            <person name="Jakkamsetti A."/>
            <person name="Pham P."/>
            <person name="Ruth R."/>
            <person name="San Lucas F."/>
            <person name="Warren J."/>
            <person name="Zhang J."/>
            <person name="Zhao Z."/>
            <person name="Zhou C."/>
            <person name="Zhu D."/>
            <person name="Lee S."/>
            <person name="Bess C."/>
            <person name="Blankenburg K."/>
            <person name="Forbes L."/>
            <person name="Fu Q."/>
            <person name="Gubbala S."/>
            <person name="Hirani K."/>
            <person name="Jayaseelan J.C."/>
            <person name="Lara F."/>
            <person name="Munidasa M."/>
            <person name="Palculict T."/>
            <person name="Patil S."/>
            <person name="Pu L.-L."/>
            <person name="Saada N."/>
            <person name="Tang L."/>
            <person name="Weissenberger G."/>
            <person name="Zhu Y."/>
            <person name="Hemphill L."/>
            <person name="Shang Y."/>
            <person name="Youmans B."/>
            <person name="Ayvaz T."/>
            <person name="Ross M."/>
            <person name="Santibanez J."/>
            <person name="Aqrawi P."/>
            <person name="Gross S."/>
            <person name="Joshi V."/>
            <person name="Fowler G."/>
            <person name="Nazareth L."/>
            <person name="Reid J."/>
            <person name="Worley K."/>
            <person name="Petrosino J."/>
            <person name="Highlander S."/>
            <person name="Gibbs R."/>
        </authorList>
    </citation>
    <scope>NUCLEOTIDE SEQUENCE [LARGE SCALE GENOMIC DNA]</scope>
    <source>
        <strain evidence="7 8">ATCC 33574</strain>
    </source>
</reference>
<dbReference type="eggNOG" id="COG2321">
    <property type="taxonomic scope" value="Bacteria"/>
</dbReference>
<dbReference type="Proteomes" id="UP000003112">
    <property type="component" value="Unassembled WGS sequence"/>
</dbReference>